<accession>A0A1H2HZ14</accession>
<gene>
    <name evidence="1" type="ORF">SAMN05216210_3417</name>
</gene>
<proteinExistence type="predicted"/>
<evidence type="ECO:0000313" key="2">
    <source>
        <dbReference type="Proteomes" id="UP000243924"/>
    </source>
</evidence>
<name>A0A1H2HZ14_9GAMM</name>
<protein>
    <submittedName>
        <fullName evidence="1">Uncharacterized protein</fullName>
    </submittedName>
</protein>
<dbReference type="RefSeq" id="WP_092389248.1">
    <property type="nucleotide sequence ID" value="NZ_LT629787.1"/>
</dbReference>
<sequence length="298" mass="32997">MRGHAALSVFEKITAIVLSLGVLLPCVGNTAAEGSGSVAVYMPDGSELEYERKAENREFISFSGDVELTGVLLAYWQLDYLDATAESLAEAGTEHSLLLRFYPDRGSARLLPRFAEGGQGEQKPVQRIFLYHTREEDTFFDGFEMSYGAEDSAKIRNIVSYFTELPEGFLEDHEGKAVQPVSILVDGLASFIEGNHRFMFGKSQAIRAISLTEYSLAQIPDAQPDGYLSRPWIHYLYLVEDAAILDAPGGEQLLMLEAGTHRLERLGPPQNGWVKVRYAEEANVLRGYINAAVLKPVN</sequence>
<evidence type="ECO:0000313" key="1">
    <source>
        <dbReference type="EMBL" id="SDU36989.1"/>
    </source>
</evidence>
<dbReference type="Proteomes" id="UP000243924">
    <property type="component" value="Chromosome I"/>
</dbReference>
<keyword evidence="2" id="KW-1185">Reference proteome</keyword>
<dbReference type="EMBL" id="LT629787">
    <property type="protein sequence ID" value="SDU36989.1"/>
    <property type="molecule type" value="Genomic_DNA"/>
</dbReference>
<dbReference type="STRING" id="1434072.SAMN05216210_3417"/>
<reference evidence="2" key="1">
    <citation type="submission" date="2016-10" db="EMBL/GenBank/DDBJ databases">
        <authorList>
            <person name="Varghese N."/>
            <person name="Submissions S."/>
        </authorList>
    </citation>
    <scope>NUCLEOTIDE SEQUENCE [LARGE SCALE GENOMIC DNA]</scope>
    <source>
        <strain evidence="2">CECT 8338</strain>
    </source>
</reference>
<dbReference type="AlphaFoldDB" id="A0A1H2HZ14"/>
<organism evidence="1 2">
    <name type="scientific">Halopseudomonas salegens</name>
    <dbReference type="NCBI Taxonomy" id="1434072"/>
    <lineage>
        <taxon>Bacteria</taxon>
        <taxon>Pseudomonadati</taxon>
        <taxon>Pseudomonadota</taxon>
        <taxon>Gammaproteobacteria</taxon>
        <taxon>Pseudomonadales</taxon>
        <taxon>Pseudomonadaceae</taxon>
        <taxon>Halopseudomonas</taxon>
    </lineage>
</organism>